<dbReference type="PANTHER" id="PTHR33209">
    <property type="entry name" value="PROTEASE 4"/>
    <property type="match status" value="1"/>
</dbReference>
<keyword evidence="6" id="KW-0472">Membrane</keyword>
<dbReference type="GO" id="GO:0006465">
    <property type="term" value="P:signal peptide processing"/>
    <property type="evidence" value="ECO:0007669"/>
    <property type="project" value="InterPro"/>
</dbReference>
<dbReference type="CDD" id="cd07023">
    <property type="entry name" value="S49_Sppa_N_C"/>
    <property type="match status" value="1"/>
</dbReference>
<evidence type="ECO:0000256" key="5">
    <source>
        <dbReference type="PIRSR" id="PIRSR001217-1"/>
    </source>
</evidence>
<keyword evidence="2" id="KW-0645">Protease</keyword>
<dbReference type="Proteomes" id="UP000596063">
    <property type="component" value="Chromosome"/>
</dbReference>
<dbReference type="InterPro" id="IPR004634">
    <property type="entry name" value="Pept_S49_pIV"/>
</dbReference>
<dbReference type="RefSeq" id="WP_198571242.1">
    <property type="nucleotide sequence ID" value="NZ_CP066167.1"/>
</dbReference>
<keyword evidence="6" id="KW-0812">Transmembrane</keyword>
<dbReference type="InterPro" id="IPR002142">
    <property type="entry name" value="Peptidase_S49"/>
</dbReference>
<evidence type="ECO:0000313" key="9">
    <source>
        <dbReference type="Proteomes" id="UP000596063"/>
    </source>
</evidence>
<dbReference type="InterPro" id="IPR029045">
    <property type="entry name" value="ClpP/crotonase-like_dom_sf"/>
</dbReference>
<reference evidence="8 9" key="1">
    <citation type="submission" date="2020-12" db="EMBL/GenBank/DDBJ databases">
        <authorList>
            <person name="Shan Y."/>
        </authorList>
    </citation>
    <scope>NUCLEOTIDE SEQUENCE [LARGE SCALE GENOMIC DNA]</scope>
    <source>
        <strain evidence="9">csc3.9</strain>
    </source>
</reference>
<dbReference type="EMBL" id="CP066167">
    <property type="protein sequence ID" value="QQD19758.1"/>
    <property type="molecule type" value="Genomic_DNA"/>
</dbReference>
<dbReference type="NCBIfam" id="TIGR00705">
    <property type="entry name" value="SppA_67K"/>
    <property type="match status" value="1"/>
</dbReference>
<gene>
    <name evidence="8" type="primary">sppA</name>
    <name evidence="8" type="ORF">I6N98_07920</name>
</gene>
<feature type="domain" description="Peptidase S49" evidence="7">
    <location>
        <begin position="129"/>
        <end position="286"/>
    </location>
</feature>
<evidence type="ECO:0000256" key="6">
    <source>
        <dbReference type="SAM" id="Phobius"/>
    </source>
</evidence>
<keyword evidence="4" id="KW-0720">Serine protease</keyword>
<dbReference type="PIRSF" id="PIRSF001217">
    <property type="entry name" value="Protease_4_SppA"/>
    <property type="match status" value="1"/>
</dbReference>
<evidence type="ECO:0000256" key="2">
    <source>
        <dbReference type="ARBA" id="ARBA00022670"/>
    </source>
</evidence>
<feature type="active site" description="Proton donor/acceptor" evidence="5">
    <location>
        <position position="197"/>
    </location>
</feature>
<proteinExistence type="inferred from homology"/>
<dbReference type="Gene3D" id="6.20.330.10">
    <property type="match status" value="1"/>
</dbReference>
<evidence type="ECO:0000313" key="8">
    <source>
        <dbReference type="EMBL" id="QQD19758.1"/>
    </source>
</evidence>
<name>A0A7T4URF1_9GAMM</name>
<sequence length="608" mass="66444">MSEQRTRGFWGRLGAFLDATRRWTLNILFLLVIGSFCFTLYTLFRVEAPEGGVLVLAPEGTVVDQYTAVDTVSHISGNLPSETLLSDMIEAVDYARQDSNIEILLLKLDRLSHIGLSNTLELADAIAAFRAAGKTVVASSNYYDQDQYFLASQADEIYVHNMGGVSLEGFAVVRNYFRQAIEKLKIRFHVFKVGSYKSAVEPLIRDNMSAEAQEANRQWLEELWALYKDTVIERRKITEARFDYFVNHIDKVLAKRDGDSAQAALDFGLVDGIVSRPALSDRMAERVGRDADGYFRQVHFWDYLHFKRGIKLPTSDAPVALIVASGPIVDGDHPPGTIGGDSLAWLVRQARMDDTIKAVVLRINSGGGSVMASEIIRGELEALQQAGKPLVVSMGSTAASGGYWISAGADEIWATPATLTGSIGIFGAFPTFENALEALGVTTDGVGTTDVAGKLRADRPLDPVHERSIQEGLHYGYQRFLNIVAEGRGKLPEQVSAIAEGRVWSGVDAKQIGLVDHLGTLQQAIDSAAKLAGQEGAESRLLRLPLSPEQELLRLLFGSGLVQALPSSWVGQLQSWLTPLASAEWVSDLLQLRDPRGMFAFCLICAAP</sequence>
<dbReference type="Gene3D" id="3.90.226.10">
    <property type="entry name" value="2-enoyl-CoA Hydratase, Chain A, domain 1"/>
    <property type="match status" value="3"/>
</dbReference>
<protein>
    <submittedName>
        <fullName evidence="8">Signal peptide peptidase SppA</fullName>
    </submittedName>
</protein>
<comment type="similarity">
    <text evidence="1">Belongs to the peptidase S49 family.</text>
</comment>
<dbReference type="PANTHER" id="PTHR33209:SF1">
    <property type="entry name" value="PEPTIDASE S49 DOMAIN-CONTAINING PROTEIN"/>
    <property type="match status" value="1"/>
</dbReference>
<evidence type="ECO:0000256" key="1">
    <source>
        <dbReference type="ARBA" id="ARBA00008683"/>
    </source>
</evidence>
<feature type="active site" description="Nucleophile" evidence="5">
    <location>
        <position position="400"/>
    </location>
</feature>
<dbReference type="GO" id="GO:0016020">
    <property type="term" value="C:membrane"/>
    <property type="evidence" value="ECO:0007669"/>
    <property type="project" value="InterPro"/>
</dbReference>
<dbReference type="AlphaFoldDB" id="A0A7T4URF1"/>
<dbReference type="KEGG" id="snan:I6N98_07920"/>
<keyword evidence="9" id="KW-1185">Reference proteome</keyword>
<dbReference type="InterPro" id="IPR047217">
    <property type="entry name" value="S49_SppA_67K_type_N"/>
</dbReference>
<dbReference type="InterPro" id="IPR047272">
    <property type="entry name" value="S49_SppA_C"/>
</dbReference>
<accession>A0A7T4URF1</accession>
<evidence type="ECO:0000259" key="7">
    <source>
        <dbReference type="Pfam" id="PF01343"/>
    </source>
</evidence>
<dbReference type="SUPFAM" id="SSF52096">
    <property type="entry name" value="ClpP/crotonase"/>
    <property type="match status" value="2"/>
</dbReference>
<dbReference type="CDD" id="cd07018">
    <property type="entry name" value="S49_SppA_67K_type"/>
    <property type="match status" value="1"/>
</dbReference>
<feature type="domain" description="Peptidase S49" evidence="7">
    <location>
        <begin position="383"/>
        <end position="533"/>
    </location>
</feature>
<dbReference type="GO" id="GO:0008236">
    <property type="term" value="F:serine-type peptidase activity"/>
    <property type="evidence" value="ECO:0007669"/>
    <property type="project" value="UniProtKB-KW"/>
</dbReference>
<feature type="transmembrane region" description="Helical" evidence="6">
    <location>
        <begin position="23"/>
        <end position="44"/>
    </location>
</feature>
<organism evidence="8 9">
    <name type="scientific">Spongiibacter nanhainus</name>
    <dbReference type="NCBI Taxonomy" id="2794344"/>
    <lineage>
        <taxon>Bacteria</taxon>
        <taxon>Pseudomonadati</taxon>
        <taxon>Pseudomonadota</taxon>
        <taxon>Gammaproteobacteria</taxon>
        <taxon>Cellvibrionales</taxon>
        <taxon>Spongiibacteraceae</taxon>
        <taxon>Spongiibacter</taxon>
    </lineage>
</organism>
<evidence type="ECO:0000256" key="3">
    <source>
        <dbReference type="ARBA" id="ARBA00022801"/>
    </source>
</evidence>
<keyword evidence="3" id="KW-0378">Hydrolase</keyword>
<evidence type="ECO:0000256" key="4">
    <source>
        <dbReference type="ARBA" id="ARBA00022825"/>
    </source>
</evidence>
<keyword evidence="6" id="KW-1133">Transmembrane helix</keyword>
<dbReference type="Pfam" id="PF01343">
    <property type="entry name" value="Peptidase_S49"/>
    <property type="match status" value="2"/>
</dbReference>